<dbReference type="EMBL" id="MJEQ01037189">
    <property type="protein sequence ID" value="OIT00582.1"/>
    <property type="molecule type" value="Genomic_DNA"/>
</dbReference>
<keyword evidence="2" id="KW-1185">Reference proteome</keyword>
<gene>
    <name evidence="1" type="primary">AGL17</name>
    <name evidence="1" type="ORF">A4A49_24516</name>
</gene>
<proteinExistence type="predicted"/>
<name>A0A1J6I6F1_NICAT</name>
<dbReference type="STRING" id="49451.A0A1J6I6F1"/>
<dbReference type="Gramene" id="OIT00582">
    <property type="protein sequence ID" value="OIT00582"/>
    <property type="gene ID" value="A4A49_24516"/>
</dbReference>
<evidence type="ECO:0000313" key="2">
    <source>
        <dbReference type="Proteomes" id="UP000187609"/>
    </source>
</evidence>
<dbReference type="Proteomes" id="UP000187609">
    <property type="component" value="Unassembled WGS sequence"/>
</dbReference>
<protein>
    <submittedName>
        <fullName evidence="1">Agamous-like mads-box protein agl17</fullName>
    </submittedName>
</protein>
<accession>A0A1J6I6F1</accession>
<dbReference type="SMR" id="A0A1J6I6F1"/>
<evidence type="ECO:0000313" key="1">
    <source>
        <dbReference type="EMBL" id="OIT00582.1"/>
    </source>
</evidence>
<organism evidence="1 2">
    <name type="scientific">Nicotiana attenuata</name>
    <name type="common">Coyote tobacco</name>
    <dbReference type="NCBI Taxonomy" id="49451"/>
    <lineage>
        <taxon>Eukaryota</taxon>
        <taxon>Viridiplantae</taxon>
        <taxon>Streptophyta</taxon>
        <taxon>Embryophyta</taxon>
        <taxon>Tracheophyta</taxon>
        <taxon>Spermatophyta</taxon>
        <taxon>Magnoliopsida</taxon>
        <taxon>eudicotyledons</taxon>
        <taxon>Gunneridae</taxon>
        <taxon>Pentapetalae</taxon>
        <taxon>asterids</taxon>
        <taxon>lamiids</taxon>
        <taxon>Solanales</taxon>
        <taxon>Solanaceae</taxon>
        <taxon>Nicotianoideae</taxon>
        <taxon>Nicotianeae</taxon>
        <taxon>Nicotiana</taxon>
    </lineage>
</organism>
<dbReference type="OMA" id="WLLNIPF"/>
<dbReference type="AlphaFoldDB" id="A0A1J6I6F1"/>
<sequence>MKKEQTLTDEIKELNRKGSIIVQENIELNEKVNLLYQEKIGLQKKVYGTGGRNEANETPATNAISNGYNFINLQLRQPQGQRNYTSSNAMKLGLQLHYKAD</sequence>
<reference evidence="1" key="1">
    <citation type="submission" date="2016-11" db="EMBL/GenBank/DDBJ databases">
        <title>The genome of Nicotiana attenuata.</title>
        <authorList>
            <person name="Xu S."/>
            <person name="Brockmoeller T."/>
            <person name="Gaquerel E."/>
            <person name="Navarro A."/>
            <person name="Kuhl H."/>
            <person name="Gase K."/>
            <person name="Ling Z."/>
            <person name="Zhou W."/>
            <person name="Kreitzer C."/>
            <person name="Stanke M."/>
            <person name="Tang H."/>
            <person name="Lyons E."/>
            <person name="Pandey P."/>
            <person name="Pandey S.P."/>
            <person name="Timmermann B."/>
            <person name="Baldwin I.T."/>
        </authorList>
    </citation>
    <scope>NUCLEOTIDE SEQUENCE [LARGE SCALE GENOMIC DNA]</scope>
    <source>
        <strain evidence="1">UT</strain>
    </source>
</reference>
<comment type="caution">
    <text evidence="1">The sequence shown here is derived from an EMBL/GenBank/DDBJ whole genome shotgun (WGS) entry which is preliminary data.</text>
</comment>